<dbReference type="EC" id="2.4.1.-" evidence="11"/>
<evidence type="ECO:0000256" key="10">
    <source>
        <dbReference type="ARBA" id="ARBA00060399"/>
    </source>
</evidence>
<dbReference type="InterPro" id="IPR001503">
    <property type="entry name" value="Glyco_trans_10"/>
</dbReference>
<comment type="caution">
    <text evidence="14">The sequence shown here is derived from an EMBL/GenBank/DDBJ whole genome shotgun (WGS) entry which is preliminary data.</text>
</comment>
<comment type="pathway">
    <text evidence="1">Protein modification; protein glycosylation.</text>
</comment>
<dbReference type="Proteomes" id="UP001152320">
    <property type="component" value="Chromosome 3"/>
</dbReference>
<evidence type="ECO:0000256" key="5">
    <source>
        <dbReference type="ARBA" id="ARBA00022692"/>
    </source>
</evidence>
<dbReference type="AlphaFoldDB" id="A0A9Q1CH77"/>
<keyword evidence="9" id="KW-0325">Glycoprotein</keyword>
<evidence type="ECO:0000313" key="14">
    <source>
        <dbReference type="EMBL" id="KAJ8045251.1"/>
    </source>
</evidence>
<feature type="domain" description="Fucosyltransferase N-terminal" evidence="13">
    <location>
        <begin position="21"/>
        <end position="115"/>
    </location>
</feature>
<evidence type="ECO:0000256" key="1">
    <source>
        <dbReference type="ARBA" id="ARBA00004922"/>
    </source>
</evidence>
<dbReference type="EMBL" id="JAIZAY010000003">
    <property type="protein sequence ID" value="KAJ8045251.1"/>
    <property type="molecule type" value="Genomic_DNA"/>
</dbReference>
<keyword evidence="7" id="KW-1133">Transmembrane helix</keyword>
<evidence type="ECO:0000256" key="3">
    <source>
        <dbReference type="ARBA" id="ARBA00022676"/>
    </source>
</evidence>
<name>A0A9Q1CH77_HOLLE</name>
<keyword evidence="6" id="KW-0735">Signal-anchor</keyword>
<comment type="subcellular location">
    <subcellularLocation>
        <location evidence="10">Endomembrane system</location>
        <topology evidence="10">Single-pass type II membrane protein</topology>
    </subcellularLocation>
    <subcellularLocation>
        <location evidence="11">Golgi apparatus</location>
        <location evidence="11">Golgi stack membrane</location>
        <topology evidence="11">Single-pass type II membrane protein</topology>
    </subcellularLocation>
</comment>
<dbReference type="PANTHER" id="PTHR11929:SF145">
    <property type="entry name" value="ALPHA-(1,3)-FUCOSYLTRANSFERASE FUT-1"/>
    <property type="match status" value="1"/>
</dbReference>
<dbReference type="GO" id="GO:0032580">
    <property type="term" value="C:Golgi cisterna membrane"/>
    <property type="evidence" value="ECO:0007669"/>
    <property type="project" value="UniProtKB-SubCell"/>
</dbReference>
<dbReference type="Pfam" id="PF17039">
    <property type="entry name" value="Glyco_tran_10_N"/>
    <property type="match status" value="1"/>
</dbReference>
<dbReference type="PANTHER" id="PTHR11929">
    <property type="entry name" value="ALPHA- 1,3 -FUCOSYLTRANSFERASE"/>
    <property type="match status" value="1"/>
</dbReference>
<evidence type="ECO:0000259" key="12">
    <source>
        <dbReference type="Pfam" id="PF00852"/>
    </source>
</evidence>
<reference evidence="14" key="1">
    <citation type="submission" date="2021-10" db="EMBL/GenBank/DDBJ databases">
        <title>Tropical sea cucumber genome reveals ecological adaptation and Cuvierian tubules defense mechanism.</title>
        <authorList>
            <person name="Chen T."/>
        </authorList>
    </citation>
    <scope>NUCLEOTIDE SEQUENCE</scope>
    <source>
        <strain evidence="14">Nanhai2018</strain>
        <tissue evidence="14">Muscle</tissue>
    </source>
</reference>
<dbReference type="OrthoDB" id="427096at2759"/>
<evidence type="ECO:0000256" key="4">
    <source>
        <dbReference type="ARBA" id="ARBA00022679"/>
    </source>
</evidence>
<keyword evidence="5 11" id="KW-0812">Transmembrane</keyword>
<evidence type="ECO:0000259" key="13">
    <source>
        <dbReference type="Pfam" id="PF17039"/>
    </source>
</evidence>
<sequence>MFLFVGFREHWDIRRLTEPCHCDSGLTIKLMTRFYDPSVIKKANCIIFVLDRRVNHSDGLWELLHKYRTPFQRWLYATRESPTTAKMLIPPDKFRYAFHWSFTYHSMATFYKPYGRYLEYKTFSEIDRKYLDGKTKFLSWTSSHCGPSVPWKRRAFVLELAKYIPVDMYGSCGNLSCSRDTQKSLEKCHALMERYKFALALENSCCSEYITEKFWNALRFFQVPVVFGAPKSDFEKIAPPHSYIHLEDFDSVQALAEHLLLVDNENWMYEAYHAWRSHGNIRRAKMPDDLIVSCQSQCLVADRLDDTRTEGSERPLFDILGDTWYNSCRDCQRIANNLIEKPRQRNVSLIL</sequence>
<feature type="domain" description="Fucosyltransferase C-terminal" evidence="12">
    <location>
        <begin position="132"/>
        <end position="309"/>
    </location>
</feature>
<keyword evidence="3 11" id="KW-0328">Glycosyltransferase</keyword>
<keyword evidence="15" id="KW-1185">Reference proteome</keyword>
<evidence type="ECO:0000256" key="7">
    <source>
        <dbReference type="ARBA" id="ARBA00022989"/>
    </source>
</evidence>
<evidence type="ECO:0000256" key="2">
    <source>
        <dbReference type="ARBA" id="ARBA00008919"/>
    </source>
</evidence>
<dbReference type="SUPFAM" id="SSF53756">
    <property type="entry name" value="UDP-Glycosyltransferase/glycogen phosphorylase"/>
    <property type="match status" value="1"/>
</dbReference>
<dbReference type="InterPro" id="IPR038577">
    <property type="entry name" value="GT10-like_C_sf"/>
</dbReference>
<keyword evidence="8" id="KW-0472">Membrane</keyword>
<evidence type="ECO:0000256" key="6">
    <source>
        <dbReference type="ARBA" id="ARBA00022968"/>
    </source>
</evidence>
<proteinExistence type="inferred from homology"/>
<organism evidence="14 15">
    <name type="scientific">Holothuria leucospilota</name>
    <name type="common">Black long sea cucumber</name>
    <name type="synonym">Mertensiothuria leucospilota</name>
    <dbReference type="NCBI Taxonomy" id="206669"/>
    <lineage>
        <taxon>Eukaryota</taxon>
        <taxon>Metazoa</taxon>
        <taxon>Echinodermata</taxon>
        <taxon>Eleutherozoa</taxon>
        <taxon>Echinozoa</taxon>
        <taxon>Holothuroidea</taxon>
        <taxon>Aspidochirotacea</taxon>
        <taxon>Aspidochirotida</taxon>
        <taxon>Holothuriidae</taxon>
        <taxon>Holothuria</taxon>
    </lineage>
</organism>
<evidence type="ECO:0000256" key="8">
    <source>
        <dbReference type="ARBA" id="ARBA00023136"/>
    </source>
</evidence>
<dbReference type="FunFam" id="3.40.50.11660:FF:000002">
    <property type="entry name" value="Alpha-(1,3)-fucosyltransferase"/>
    <property type="match status" value="1"/>
</dbReference>
<keyword evidence="4 11" id="KW-0808">Transferase</keyword>
<evidence type="ECO:0000313" key="15">
    <source>
        <dbReference type="Proteomes" id="UP001152320"/>
    </source>
</evidence>
<evidence type="ECO:0000256" key="11">
    <source>
        <dbReference type="RuleBase" id="RU003832"/>
    </source>
</evidence>
<dbReference type="Pfam" id="PF00852">
    <property type="entry name" value="Glyco_transf_10"/>
    <property type="match status" value="1"/>
</dbReference>
<keyword evidence="11" id="KW-0333">Golgi apparatus</keyword>
<dbReference type="GO" id="GO:0046920">
    <property type="term" value="F:alpha-(1-&gt;3)-fucosyltransferase activity"/>
    <property type="evidence" value="ECO:0007669"/>
    <property type="project" value="TreeGrafter"/>
</dbReference>
<evidence type="ECO:0000256" key="9">
    <source>
        <dbReference type="ARBA" id="ARBA00023180"/>
    </source>
</evidence>
<accession>A0A9Q1CH77</accession>
<dbReference type="Gene3D" id="3.40.50.11660">
    <property type="entry name" value="Glycosyl transferase family 10, C-terminal domain"/>
    <property type="match status" value="1"/>
</dbReference>
<dbReference type="InterPro" id="IPR031481">
    <property type="entry name" value="Glyco_tran_10_N"/>
</dbReference>
<gene>
    <name evidence="14" type="ORF">HOLleu_08220</name>
</gene>
<comment type="similarity">
    <text evidence="2 11">Belongs to the glycosyltransferase 10 family.</text>
</comment>
<dbReference type="InterPro" id="IPR055270">
    <property type="entry name" value="Glyco_tran_10_C"/>
</dbReference>
<protein>
    <recommendedName>
        <fullName evidence="11">Fucosyltransferase</fullName>
        <ecNumber evidence="11">2.4.1.-</ecNumber>
    </recommendedName>
</protein>